<comment type="pathway">
    <text evidence="6">Bacterial outer membrane biogenesis; lipopolysaccharide biosynthesis.</text>
</comment>
<comment type="function">
    <text evidence="6">Catalyzes the transfer of an acyl chain from an acyl-[acyl-carrier-protein] (ACP) to a Kdo(2)-(acyl)-lipid IV(A) to form a Kdo(2)-lipid A.</text>
</comment>
<keyword evidence="3 6" id="KW-0808">Transferase</keyword>
<evidence type="ECO:0000256" key="6">
    <source>
        <dbReference type="HAMAP-Rule" id="MF_01944"/>
    </source>
</evidence>
<evidence type="ECO:0000313" key="8">
    <source>
        <dbReference type="Proteomes" id="UP001157353"/>
    </source>
</evidence>
<comment type="similarity">
    <text evidence="6">Belongs to the LpxL/LpxM/LpxP family. LpxM subfamily.</text>
</comment>
<comment type="subcellular location">
    <subcellularLocation>
        <location evidence="6">Cell inner membrane</location>
        <topology evidence="6">Single-pass membrane protein</topology>
    </subcellularLocation>
</comment>
<keyword evidence="2 6" id="KW-0997">Cell inner membrane</keyword>
<accession>A0ABQ6E2T2</accession>
<feature type="short sequence motif" description="HXXXXD motif" evidence="6">
    <location>
        <begin position="139"/>
        <end position="144"/>
    </location>
</feature>
<dbReference type="PIRSF" id="PIRSF026649">
    <property type="entry name" value="MsbB"/>
    <property type="match status" value="1"/>
</dbReference>
<keyword evidence="6" id="KW-1133">Transmembrane helix</keyword>
<dbReference type="Proteomes" id="UP001157353">
    <property type="component" value="Unassembled WGS sequence"/>
</dbReference>
<gene>
    <name evidence="7" type="primary">msbB</name>
    <name evidence="6" type="synonym">lpxM</name>
    <name evidence="7" type="ORF">GCM10007916_25670</name>
</gene>
<evidence type="ECO:0000256" key="2">
    <source>
        <dbReference type="ARBA" id="ARBA00022519"/>
    </source>
</evidence>
<dbReference type="PANTHER" id="PTHR30606">
    <property type="entry name" value="LIPID A BIOSYNTHESIS LAUROYL ACYLTRANSFERASE"/>
    <property type="match status" value="1"/>
</dbReference>
<dbReference type="Pfam" id="PF03279">
    <property type="entry name" value="Lip_A_acyltrans"/>
    <property type="match status" value="1"/>
</dbReference>
<organism evidence="7 8">
    <name type="scientific">Psychromonas marina</name>
    <dbReference type="NCBI Taxonomy" id="88364"/>
    <lineage>
        <taxon>Bacteria</taxon>
        <taxon>Pseudomonadati</taxon>
        <taxon>Pseudomonadota</taxon>
        <taxon>Gammaproteobacteria</taxon>
        <taxon>Alteromonadales</taxon>
        <taxon>Psychromonadaceae</taxon>
        <taxon>Psychromonas</taxon>
    </lineage>
</organism>
<protein>
    <recommendedName>
        <fullName evidence="6">Lipid A biosynthesis acyltransferase</fullName>
        <ecNumber evidence="6">2.3.1.243</ecNumber>
    </recommendedName>
    <alternativeName>
        <fullName evidence="6">Kdo(2)-lauroyl-lipid IV(A) acyltransferase</fullName>
    </alternativeName>
</protein>
<keyword evidence="4 6" id="KW-0472">Membrane</keyword>
<name>A0ABQ6E2T2_9GAMM</name>
<dbReference type="EC" id="2.3.1.243" evidence="6"/>
<feature type="transmembrane region" description="Helical" evidence="6">
    <location>
        <begin position="21"/>
        <end position="41"/>
    </location>
</feature>
<dbReference type="RefSeq" id="WP_284204609.1">
    <property type="nucleotide sequence ID" value="NZ_BSPQ01000013.1"/>
</dbReference>
<dbReference type="CDD" id="cd07984">
    <property type="entry name" value="LPLAT_LABLAT-like"/>
    <property type="match status" value="1"/>
</dbReference>
<sequence>MTQYKSKFDTSIKAKHFHPKYWGTWCLLFLLFIFSYCPVRLRDRFAAGVANFIYSKKFLNKRKKIAFTNLSLCFPEYTEEDKDLLMRKNIKALAQITLSLGELFWRSQEHILNRTNITGEQYIIDAEKQGKSIIFLGPHCYGVDFAGVAGINARGYPLSSMFNDYKNPIFDWFVTTYRTRFNDAMGKGTLYHRSEGLKPVIKSLRDKAHFYYLPDEDHGRKESLFTDFYGTQKATLPIIGRLAKLGRAVVIPFYTSYNDKTAKYDITFHAPIEGIPSADELTDTQLMNQAIEKLIDEDRSQYMWTLKLLKTRPTVGEKIYK</sequence>
<dbReference type="InterPro" id="IPR004960">
    <property type="entry name" value="LipA_acyltrans"/>
</dbReference>
<dbReference type="EMBL" id="BSPQ01000013">
    <property type="protein sequence ID" value="GLS91498.1"/>
    <property type="molecule type" value="Genomic_DNA"/>
</dbReference>
<evidence type="ECO:0000256" key="3">
    <source>
        <dbReference type="ARBA" id="ARBA00022679"/>
    </source>
</evidence>
<comment type="pathway">
    <text evidence="6">Glycolipid biosynthesis; KDO(2)-lipid A biosynthesis; KDO(2)-lipid A from CMP-3-deoxy-D-manno-octulosonate and lipid IV(A): step 4/4.</text>
</comment>
<comment type="caution">
    <text evidence="7">The sequence shown here is derived from an EMBL/GenBank/DDBJ whole genome shotgun (WGS) entry which is preliminary data.</text>
</comment>
<proteinExistence type="inferred from homology"/>
<dbReference type="PANTHER" id="PTHR30606:SF4">
    <property type="entry name" value="LIPID A BIOSYNTHESIS MYRISTOYLTRANSFERASE"/>
    <property type="match status" value="1"/>
</dbReference>
<keyword evidence="1 6" id="KW-1003">Cell membrane</keyword>
<keyword evidence="8" id="KW-1185">Reference proteome</keyword>
<dbReference type="NCBIfam" id="TIGR02208">
    <property type="entry name" value="lipid_A_msbB"/>
    <property type="match status" value="1"/>
</dbReference>
<keyword evidence="6" id="KW-0448">Lipopolysaccharide biosynthesis</keyword>
<reference evidence="8" key="1">
    <citation type="journal article" date="2019" name="Int. J. Syst. Evol. Microbiol.">
        <title>The Global Catalogue of Microorganisms (GCM) 10K type strain sequencing project: providing services to taxonomists for standard genome sequencing and annotation.</title>
        <authorList>
            <consortium name="The Broad Institute Genomics Platform"/>
            <consortium name="The Broad Institute Genome Sequencing Center for Infectious Disease"/>
            <person name="Wu L."/>
            <person name="Ma J."/>
        </authorList>
    </citation>
    <scope>NUCLEOTIDE SEQUENCE [LARGE SCALE GENOMIC DNA]</scope>
    <source>
        <strain evidence="8">NBRC 103166</strain>
    </source>
</reference>
<evidence type="ECO:0000256" key="5">
    <source>
        <dbReference type="ARBA" id="ARBA00023315"/>
    </source>
</evidence>
<comment type="catalytic activity">
    <reaction evidence="6">
        <text>an alpha-Kdo-(2-&gt;4)-alpha-Kdo-(2-&gt;6)-(acyl)-lipid IVA + a fatty acyl-[ACP] = an alpha-Kdo-(2-&gt;4)-alpha-Kdo-(2-&gt;6)-lipid A + holo-[ACP]</text>
        <dbReference type="Rhea" id="RHEA:69400"/>
        <dbReference type="Rhea" id="RHEA-COMP:9685"/>
        <dbReference type="Rhea" id="RHEA-COMP:14125"/>
        <dbReference type="ChEBI" id="CHEBI:64479"/>
        <dbReference type="ChEBI" id="CHEBI:138651"/>
        <dbReference type="ChEBI" id="CHEBI:176430"/>
        <dbReference type="ChEBI" id="CHEBI:176431"/>
        <dbReference type="EC" id="2.3.1.243"/>
    </reaction>
</comment>
<evidence type="ECO:0000256" key="4">
    <source>
        <dbReference type="ARBA" id="ARBA00023136"/>
    </source>
</evidence>
<keyword evidence="6" id="KW-0812">Transmembrane</keyword>
<dbReference type="HAMAP" id="MF_01944">
    <property type="entry name" value="Lipid_A_LpxM"/>
    <property type="match status" value="1"/>
</dbReference>
<dbReference type="InterPro" id="IPR011921">
    <property type="entry name" value="Lipid_A_MsbB"/>
</dbReference>
<evidence type="ECO:0000256" key="1">
    <source>
        <dbReference type="ARBA" id="ARBA00022475"/>
    </source>
</evidence>
<keyword evidence="5 6" id="KW-0012">Acyltransferase</keyword>
<evidence type="ECO:0000313" key="7">
    <source>
        <dbReference type="EMBL" id="GLS91498.1"/>
    </source>
</evidence>